<dbReference type="InterPro" id="IPR037923">
    <property type="entry name" value="HTH-like"/>
</dbReference>
<evidence type="ECO:0000256" key="2">
    <source>
        <dbReference type="ARBA" id="ARBA00023125"/>
    </source>
</evidence>
<dbReference type="GO" id="GO:0003700">
    <property type="term" value="F:DNA-binding transcription factor activity"/>
    <property type="evidence" value="ECO:0007669"/>
    <property type="project" value="InterPro"/>
</dbReference>
<dbReference type="PANTHER" id="PTHR43280">
    <property type="entry name" value="ARAC-FAMILY TRANSCRIPTIONAL REGULATOR"/>
    <property type="match status" value="1"/>
</dbReference>
<dbReference type="InterPro" id="IPR020449">
    <property type="entry name" value="Tscrpt_reg_AraC-type_HTH"/>
</dbReference>
<comment type="caution">
    <text evidence="5">The sequence shown here is derived from an EMBL/GenBank/DDBJ whole genome shotgun (WGS) entry which is preliminary data.</text>
</comment>
<dbReference type="EMBL" id="MVDD01000003">
    <property type="protein sequence ID" value="PKQ64488.1"/>
    <property type="molecule type" value="Genomic_DNA"/>
</dbReference>
<sequence>MKYIPEISFWKDKELQISGFQFFILEELITDDLNPSDHSPYLPHRLNFYAILIITEGEVNHIVDFKVHTLQKGDVIVIAKGQIHAFEEHTEYKGYLVVFSEAFMQKYMAQASIARINHLYNYFLRQEKLNNPDYNQILFNKLKEELKSDSSSLPNIIAALLTVYLLKLNDANTHLVTTSVDNRYLEYFNQFKLLVEQNYSKTRDAKVYASDIAISYKHLNEVSKEIVKTTAKSFIDNYVILEAKRMLVSTSLSVKEIAFTLGFDEPTNFLKYFKKHTSLTPVEFRNALA</sequence>
<dbReference type="Proteomes" id="UP000233535">
    <property type="component" value="Unassembled WGS sequence"/>
</dbReference>
<dbReference type="SMART" id="SM00342">
    <property type="entry name" value="HTH_ARAC"/>
    <property type="match status" value="1"/>
</dbReference>
<evidence type="ECO:0000313" key="6">
    <source>
        <dbReference type="Proteomes" id="UP000233535"/>
    </source>
</evidence>
<feature type="domain" description="HTH araC/xylS-type" evidence="4">
    <location>
        <begin position="189"/>
        <end position="287"/>
    </location>
</feature>
<gene>
    <name evidence="5" type="ORF">BZG02_06685</name>
</gene>
<accession>A0A2N3I2F2</accession>
<dbReference type="Pfam" id="PF02311">
    <property type="entry name" value="AraC_binding"/>
    <property type="match status" value="1"/>
</dbReference>
<dbReference type="SUPFAM" id="SSF46689">
    <property type="entry name" value="Homeodomain-like"/>
    <property type="match status" value="1"/>
</dbReference>
<evidence type="ECO:0000259" key="4">
    <source>
        <dbReference type="PROSITE" id="PS01124"/>
    </source>
</evidence>
<keyword evidence="1" id="KW-0805">Transcription regulation</keyword>
<dbReference type="Gene3D" id="2.60.120.10">
    <property type="entry name" value="Jelly Rolls"/>
    <property type="match status" value="1"/>
</dbReference>
<dbReference type="InterPro" id="IPR003313">
    <property type="entry name" value="AraC-bd"/>
</dbReference>
<organism evidence="5 6">
    <name type="scientific">Labilibaculum filiforme</name>
    <dbReference type="NCBI Taxonomy" id="1940526"/>
    <lineage>
        <taxon>Bacteria</taxon>
        <taxon>Pseudomonadati</taxon>
        <taxon>Bacteroidota</taxon>
        <taxon>Bacteroidia</taxon>
        <taxon>Marinilabiliales</taxon>
        <taxon>Marinifilaceae</taxon>
        <taxon>Labilibaculum</taxon>
    </lineage>
</organism>
<dbReference type="InterPro" id="IPR009057">
    <property type="entry name" value="Homeodomain-like_sf"/>
</dbReference>
<reference evidence="5 6" key="1">
    <citation type="journal article" date="2017" name="Front. Microbiol.">
        <title>Labilibaculum manganireducens gen. nov., sp. nov. and Labilibaculum filiforme sp. nov., Novel Bacteroidetes Isolated from Subsurface Sediments of the Baltic Sea.</title>
        <authorList>
            <person name="Vandieken V."/>
            <person name="Marshall I.P."/>
            <person name="Niemann H."/>
            <person name="Engelen B."/>
            <person name="Cypionka H."/>
        </authorList>
    </citation>
    <scope>NUCLEOTIDE SEQUENCE [LARGE SCALE GENOMIC DNA]</scope>
    <source>
        <strain evidence="5 6">59.16B</strain>
    </source>
</reference>
<dbReference type="Gene3D" id="1.10.10.60">
    <property type="entry name" value="Homeodomain-like"/>
    <property type="match status" value="1"/>
</dbReference>
<protein>
    <recommendedName>
        <fullName evidence="4">HTH araC/xylS-type domain-containing protein</fullName>
    </recommendedName>
</protein>
<evidence type="ECO:0000313" key="5">
    <source>
        <dbReference type="EMBL" id="PKQ64488.1"/>
    </source>
</evidence>
<dbReference type="PRINTS" id="PR00032">
    <property type="entry name" value="HTHARAC"/>
</dbReference>
<dbReference type="PROSITE" id="PS01124">
    <property type="entry name" value="HTH_ARAC_FAMILY_2"/>
    <property type="match status" value="1"/>
</dbReference>
<keyword evidence="3" id="KW-0804">Transcription</keyword>
<evidence type="ECO:0000256" key="1">
    <source>
        <dbReference type="ARBA" id="ARBA00023015"/>
    </source>
</evidence>
<name>A0A2N3I2F2_9BACT</name>
<dbReference type="Pfam" id="PF12833">
    <property type="entry name" value="HTH_18"/>
    <property type="match status" value="1"/>
</dbReference>
<dbReference type="PANTHER" id="PTHR43280:SF32">
    <property type="entry name" value="TRANSCRIPTIONAL REGULATORY PROTEIN"/>
    <property type="match status" value="1"/>
</dbReference>
<evidence type="ECO:0000256" key="3">
    <source>
        <dbReference type="ARBA" id="ARBA00023163"/>
    </source>
</evidence>
<dbReference type="OrthoDB" id="1372329at2"/>
<dbReference type="InterPro" id="IPR018060">
    <property type="entry name" value="HTH_AraC"/>
</dbReference>
<dbReference type="AlphaFoldDB" id="A0A2N3I2F2"/>
<proteinExistence type="predicted"/>
<dbReference type="GO" id="GO:0043565">
    <property type="term" value="F:sequence-specific DNA binding"/>
    <property type="evidence" value="ECO:0007669"/>
    <property type="project" value="InterPro"/>
</dbReference>
<dbReference type="InterPro" id="IPR014710">
    <property type="entry name" value="RmlC-like_jellyroll"/>
</dbReference>
<dbReference type="RefSeq" id="WP_101260634.1">
    <property type="nucleotide sequence ID" value="NZ_MVDD01000003.1"/>
</dbReference>
<keyword evidence="2" id="KW-0238">DNA-binding</keyword>
<dbReference type="SUPFAM" id="SSF51215">
    <property type="entry name" value="Regulatory protein AraC"/>
    <property type="match status" value="1"/>
</dbReference>
<keyword evidence="6" id="KW-1185">Reference proteome</keyword>